<dbReference type="CDD" id="cd16393">
    <property type="entry name" value="SPO0J_N"/>
    <property type="match status" value="1"/>
</dbReference>
<feature type="domain" description="ParB-like N-terminal" evidence="8">
    <location>
        <begin position="23"/>
        <end position="113"/>
    </location>
</feature>
<keyword evidence="2" id="KW-0963">Cytoplasm</keyword>
<dbReference type="EMBL" id="JBHTBW010000006">
    <property type="protein sequence ID" value="MFC7440160.1"/>
    <property type="molecule type" value="Genomic_DNA"/>
</dbReference>
<dbReference type="SUPFAM" id="SSF110849">
    <property type="entry name" value="ParB/Sulfiredoxin"/>
    <property type="match status" value="1"/>
</dbReference>
<dbReference type="PANTHER" id="PTHR33375">
    <property type="entry name" value="CHROMOSOME-PARTITIONING PROTEIN PARB-RELATED"/>
    <property type="match status" value="1"/>
</dbReference>
<dbReference type="Pfam" id="PF02195">
    <property type="entry name" value="ParB_N"/>
    <property type="match status" value="1"/>
</dbReference>
<evidence type="ECO:0000256" key="5">
    <source>
        <dbReference type="ARBA" id="ARBA00023210"/>
    </source>
</evidence>
<keyword evidence="5" id="KW-0717">Septation</keyword>
<keyword evidence="6" id="KW-0131">Cell cycle</keyword>
<dbReference type="InterPro" id="IPR004437">
    <property type="entry name" value="ParB/RepB/Spo0J"/>
</dbReference>
<organism evidence="9 10">
    <name type="scientific">Laceyella putida</name>
    <dbReference type="NCBI Taxonomy" id="110101"/>
    <lineage>
        <taxon>Bacteria</taxon>
        <taxon>Bacillati</taxon>
        <taxon>Bacillota</taxon>
        <taxon>Bacilli</taxon>
        <taxon>Bacillales</taxon>
        <taxon>Thermoactinomycetaceae</taxon>
        <taxon>Laceyella</taxon>
    </lineage>
</organism>
<dbReference type="PANTHER" id="PTHR33375:SF8">
    <property type="entry name" value="NUCLEOID OCCLUSION PROTEIN"/>
    <property type="match status" value="1"/>
</dbReference>
<keyword evidence="4" id="KW-0238">DNA-binding</keyword>
<name>A0ABW2RGT5_9BACL</name>
<evidence type="ECO:0000313" key="10">
    <source>
        <dbReference type="Proteomes" id="UP001596500"/>
    </source>
</evidence>
<protein>
    <submittedName>
        <fullName evidence="9">Nucleoid occlusion protein</fullName>
    </submittedName>
</protein>
<dbReference type="Pfam" id="PF17762">
    <property type="entry name" value="HTH_ParB"/>
    <property type="match status" value="1"/>
</dbReference>
<dbReference type="InterPro" id="IPR041468">
    <property type="entry name" value="HTH_ParB/Spo0J"/>
</dbReference>
<reference evidence="10" key="1">
    <citation type="journal article" date="2019" name="Int. J. Syst. Evol. Microbiol.">
        <title>The Global Catalogue of Microorganisms (GCM) 10K type strain sequencing project: providing services to taxonomists for standard genome sequencing and annotation.</title>
        <authorList>
            <consortium name="The Broad Institute Genomics Platform"/>
            <consortium name="The Broad Institute Genome Sequencing Center for Infectious Disease"/>
            <person name="Wu L."/>
            <person name="Ma J."/>
        </authorList>
    </citation>
    <scope>NUCLEOTIDE SEQUENCE [LARGE SCALE GENOMIC DNA]</scope>
    <source>
        <strain evidence="10">CGMCC 1.12942</strain>
    </source>
</reference>
<evidence type="ECO:0000256" key="2">
    <source>
        <dbReference type="ARBA" id="ARBA00022490"/>
    </source>
</evidence>
<sequence>MKEPFTRLFGLVDKGDKSQDQVKQISVEEIEPSPYQPRTIFQEERIDELCQSIRSHGVIQPVVVRRNERGRYELIAGERRLRAVKKLGLETVPAIIRNMTDNQAASAALIENLQRENLTAIEEAHAYQRLIELHQLTQESLAQRLGKGQSTIANKLRLLHLPEPVQTALLKRSITERHARALLALKDEALQLKVLAEIIERDLNVKQTEVRISKLCGAEEKQGKSQRKSVSRDMRIAINTIRQSVDMVKQTGLHVETAEQEHDGYYEVVIRIPKKGE</sequence>
<accession>A0ABW2RGT5</accession>
<keyword evidence="3" id="KW-0132">Cell division</keyword>
<dbReference type="InterPro" id="IPR003115">
    <property type="entry name" value="ParB_N"/>
</dbReference>
<dbReference type="Gene3D" id="1.10.10.2830">
    <property type="match status" value="1"/>
</dbReference>
<dbReference type="SMART" id="SM00470">
    <property type="entry name" value="ParB"/>
    <property type="match status" value="1"/>
</dbReference>
<evidence type="ECO:0000256" key="7">
    <source>
        <dbReference type="SAM" id="Coils"/>
    </source>
</evidence>
<evidence type="ECO:0000313" key="9">
    <source>
        <dbReference type="EMBL" id="MFC7440160.1"/>
    </source>
</evidence>
<keyword evidence="10" id="KW-1185">Reference proteome</keyword>
<comment type="caution">
    <text evidence="9">The sequence shown here is derived from an EMBL/GenBank/DDBJ whole genome shotgun (WGS) entry which is preliminary data.</text>
</comment>
<gene>
    <name evidence="9" type="primary">noc</name>
    <name evidence="9" type="ORF">ACFQNG_03140</name>
</gene>
<dbReference type="RefSeq" id="WP_379863378.1">
    <property type="nucleotide sequence ID" value="NZ_JBHTBW010000006.1"/>
</dbReference>
<evidence type="ECO:0000256" key="4">
    <source>
        <dbReference type="ARBA" id="ARBA00023125"/>
    </source>
</evidence>
<dbReference type="InterPro" id="IPR023705">
    <property type="entry name" value="Nucleoid_occlusion_protein"/>
</dbReference>
<dbReference type="NCBIfam" id="TIGR00180">
    <property type="entry name" value="parB_part"/>
    <property type="match status" value="1"/>
</dbReference>
<evidence type="ECO:0000256" key="3">
    <source>
        <dbReference type="ARBA" id="ARBA00022618"/>
    </source>
</evidence>
<proteinExistence type="inferred from homology"/>
<dbReference type="NCBIfam" id="TIGR04285">
    <property type="entry name" value="nucleoid_noc"/>
    <property type="match status" value="1"/>
</dbReference>
<evidence type="ECO:0000256" key="1">
    <source>
        <dbReference type="ARBA" id="ARBA00006295"/>
    </source>
</evidence>
<dbReference type="Gene3D" id="3.90.1530.30">
    <property type="match status" value="1"/>
</dbReference>
<evidence type="ECO:0000259" key="8">
    <source>
        <dbReference type="SMART" id="SM00470"/>
    </source>
</evidence>
<comment type="similarity">
    <text evidence="1">Belongs to the ParB family.</text>
</comment>
<evidence type="ECO:0000256" key="6">
    <source>
        <dbReference type="ARBA" id="ARBA00023306"/>
    </source>
</evidence>
<dbReference type="InterPro" id="IPR050336">
    <property type="entry name" value="Chromosome_partition/occlusion"/>
</dbReference>
<dbReference type="InterPro" id="IPR036086">
    <property type="entry name" value="ParB/Sulfiredoxin_sf"/>
</dbReference>
<dbReference type="Proteomes" id="UP001596500">
    <property type="component" value="Unassembled WGS sequence"/>
</dbReference>
<keyword evidence="7" id="KW-0175">Coiled coil</keyword>
<feature type="coiled-coil region" evidence="7">
    <location>
        <begin position="96"/>
        <end position="130"/>
    </location>
</feature>